<feature type="region of interest" description="Disordered" evidence="1">
    <location>
        <begin position="113"/>
        <end position="144"/>
    </location>
</feature>
<evidence type="ECO:0000256" key="2">
    <source>
        <dbReference type="SAM" id="Phobius"/>
    </source>
</evidence>
<reference evidence="3 4" key="1">
    <citation type="submission" date="2023-06" db="EMBL/GenBank/DDBJ databases">
        <title>Roseiconus lacunae JC819 isolated from Gulf of Mannar region, Tamil Nadu.</title>
        <authorList>
            <person name="Pk S."/>
            <person name="Ch S."/>
            <person name="Ch V.R."/>
        </authorList>
    </citation>
    <scope>NUCLEOTIDE SEQUENCE [LARGE SCALE GENOMIC DNA]</scope>
    <source>
        <strain evidence="3 4">JC819</strain>
    </source>
</reference>
<keyword evidence="2" id="KW-0812">Transmembrane</keyword>
<keyword evidence="2" id="KW-1133">Transmembrane helix</keyword>
<sequence length="226" mass="24547">MFLSKKTMTPIDGLRIFVGGLLVYAWWTNGFGLLDQFVGPSLRATIAAPDQDGVAFAPGIVSMLVSVVFGLLWLIGLVGIFAITIAWSFCQSMIEWGLKIVLSFFQGGRDWFDASQSQPPPPDETASDDQPSSDAPPSTDVPTRSPALAADLAAELRLITKHVVKAQKRINEQSTLIESQAASIESQASLIDSLTERIAALESPPKKTTTRRRRTTKTADKPKTTE</sequence>
<protein>
    <submittedName>
        <fullName evidence="3">Uncharacterized protein</fullName>
    </submittedName>
</protein>
<dbReference type="Proteomes" id="UP001239462">
    <property type="component" value="Unassembled WGS sequence"/>
</dbReference>
<feature type="compositionally biased region" description="Low complexity" evidence="1">
    <location>
        <begin position="128"/>
        <end position="140"/>
    </location>
</feature>
<feature type="transmembrane region" description="Helical" evidence="2">
    <location>
        <begin position="54"/>
        <end position="87"/>
    </location>
</feature>
<evidence type="ECO:0000313" key="4">
    <source>
        <dbReference type="Proteomes" id="UP001239462"/>
    </source>
</evidence>
<comment type="caution">
    <text evidence="3">The sequence shown here is derived from an EMBL/GenBank/DDBJ whole genome shotgun (WGS) entry which is preliminary data.</text>
</comment>
<gene>
    <name evidence="3" type="ORF">QTN89_10280</name>
</gene>
<feature type="region of interest" description="Disordered" evidence="1">
    <location>
        <begin position="199"/>
        <end position="226"/>
    </location>
</feature>
<feature type="transmembrane region" description="Helical" evidence="2">
    <location>
        <begin position="12"/>
        <end position="34"/>
    </location>
</feature>
<accession>A0ABT7PH58</accession>
<dbReference type="EMBL" id="JASZZN010000006">
    <property type="protein sequence ID" value="MDM4015817.1"/>
    <property type="molecule type" value="Genomic_DNA"/>
</dbReference>
<keyword evidence="4" id="KW-1185">Reference proteome</keyword>
<evidence type="ECO:0000313" key="3">
    <source>
        <dbReference type="EMBL" id="MDM4015817.1"/>
    </source>
</evidence>
<organism evidence="3 4">
    <name type="scientific">Roseiconus lacunae</name>
    <dbReference type="NCBI Taxonomy" id="2605694"/>
    <lineage>
        <taxon>Bacteria</taxon>
        <taxon>Pseudomonadati</taxon>
        <taxon>Planctomycetota</taxon>
        <taxon>Planctomycetia</taxon>
        <taxon>Pirellulales</taxon>
        <taxon>Pirellulaceae</taxon>
        <taxon>Roseiconus</taxon>
    </lineage>
</organism>
<evidence type="ECO:0000256" key="1">
    <source>
        <dbReference type="SAM" id="MobiDB-lite"/>
    </source>
</evidence>
<proteinExistence type="predicted"/>
<feature type="compositionally biased region" description="Basic and acidic residues" evidence="1">
    <location>
        <begin position="217"/>
        <end position="226"/>
    </location>
</feature>
<dbReference type="RefSeq" id="WP_289163341.1">
    <property type="nucleotide sequence ID" value="NZ_JASZZN010000006.1"/>
</dbReference>
<name>A0ABT7PH58_9BACT</name>
<keyword evidence="2" id="KW-0472">Membrane</keyword>